<evidence type="ECO:0000313" key="2">
    <source>
        <dbReference type="Proteomes" id="UP000223834"/>
    </source>
</evidence>
<dbReference type="AlphaFoldDB" id="A0A9X7GMI1"/>
<evidence type="ECO:0000313" key="1">
    <source>
        <dbReference type="EMBL" id="PGO63393.1"/>
    </source>
</evidence>
<protein>
    <submittedName>
        <fullName evidence="1">Uncharacterized protein</fullName>
    </submittedName>
</protein>
<reference evidence="1 2" key="1">
    <citation type="submission" date="2017-09" db="EMBL/GenBank/DDBJ databases">
        <title>Large-scale bioinformatics analysis of Bacillus genomes uncovers conserved roles of natural products in bacterial physiology.</title>
        <authorList>
            <consortium name="Agbiome Team Llc"/>
            <person name="Bleich R.M."/>
            <person name="Grubbs K.J."/>
            <person name="Santa Maria K.C."/>
            <person name="Allen S.E."/>
            <person name="Farag S."/>
            <person name="Shank E.A."/>
            <person name="Bowers A."/>
        </authorList>
    </citation>
    <scope>NUCLEOTIDE SEQUENCE [LARGE SCALE GENOMIC DNA]</scope>
    <source>
        <strain evidence="1 2">AFS049141</strain>
    </source>
</reference>
<dbReference type="RefSeq" id="WP_098771879.1">
    <property type="nucleotide sequence ID" value="NZ_NUIQ01000285.1"/>
</dbReference>
<organism evidence="1 2">
    <name type="scientific">Bacillus cereus</name>
    <dbReference type="NCBI Taxonomy" id="1396"/>
    <lineage>
        <taxon>Bacteria</taxon>
        <taxon>Bacillati</taxon>
        <taxon>Bacillota</taxon>
        <taxon>Bacilli</taxon>
        <taxon>Bacillales</taxon>
        <taxon>Bacillaceae</taxon>
        <taxon>Bacillus</taxon>
        <taxon>Bacillus cereus group</taxon>
    </lineage>
</organism>
<proteinExistence type="predicted"/>
<dbReference type="Gene3D" id="2.60.40.10">
    <property type="entry name" value="Immunoglobulins"/>
    <property type="match status" value="1"/>
</dbReference>
<dbReference type="Proteomes" id="UP000223834">
    <property type="component" value="Unassembled WGS sequence"/>
</dbReference>
<comment type="caution">
    <text evidence="1">The sequence shown here is derived from an EMBL/GenBank/DDBJ whole genome shotgun (WGS) entry which is preliminary data.</text>
</comment>
<sequence length="106" mass="12028">MVNNKSNDSENELQPLNIDMIDTKSASEGITITIQPYPDMQVGDRIEIYWDGRTHDYTIDEDEVNNAIGIEIPFADAKQIQNRSVPVYYRITDKAGNISHLPTDTE</sequence>
<gene>
    <name evidence="1" type="ORF">CN980_27185</name>
</gene>
<name>A0A9X7GMI1_BACCE</name>
<dbReference type="EMBL" id="NUIQ01000285">
    <property type="protein sequence ID" value="PGO63393.1"/>
    <property type="molecule type" value="Genomic_DNA"/>
</dbReference>
<accession>A0A9X7GMI1</accession>
<dbReference type="InterPro" id="IPR013783">
    <property type="entry name" value="Ig-like_fold"/>
</dbReference>